<dbReference type="EMBL" id="BDQM01000041">
    <property type="protein sequence ID" value="GAW97694.1"/>
    <property type="molecule type" value="Genomic_DNA"/>
</dbReference>
<comment type="caution">
    <text evidence="1">The sequence shown here is derived from an EMBL/GenBank/DDBJ whole genome shotgun (WGS) entry which is preliminary data.</text>
</comment>
<organism evidence="1 2">
    <name type="scientific">Colwellia marinimaniae</name>
    <dbReference type="NCBI Taxonomy" id="1513592"/>
    <lineage>
        <taxon>Bacteria</taxon>
        <taxon>Pseudomonadati</taxon>
        <taxon>Pseudomonadota</taxon>
        <taxon>Gammaproteobacteria</taxon>
        <taxon>Alteromonadales</taxon>
        <taxon>Colwelliaceae</taxon>
        <taxon>Colwellia</taxon>
    </lineage>
</organism>
<protein>
    <submittedName>
        <fullName evidence="1">Dienelactone hydrolase</fullName>
    </submittedName>
</protein>
<keyword evidence="1" id="KW-0378">Hydrolase</keyword>
<evidence type="ECO:0000313" key="1">
    <source>
        <dbReference type="EMBL" id="GAW97694.1"/>
    </source>
</evidence>
<name>A0ABQ0MZF6_9GAMM</name>
<dbReference type="Proteomes" id="UP000197068">
    <property type="component" value="Unassembled WGS sequence"/>
</dbReference>
<dbReference type="RefSeq" id="WP_057180957.1">
    <property type="nucleotide sequence ID" value="NZ_BDQM01000041.1"/>
</dbReference>
<evidence type="ECO:0000313" key="2">
    <source>
        <dbReference type="Proteomes" id="UP000197068"/>
    </source>
</evidence>
<dbReference type="GO" id="GO:0016787">
    <property type="term" value="F:hydrolase activity"/>
    <property type="evidence" value="ECO:0007669"/>
    <property type="project" value="UniProtKB-KW"/>
</dbReference>
<sequence length="182" mass="20535">MSIIIVADIFGVTPALLEIAKKLAASTIIDPYESKNMSFHNEGDAYSYFVKNVGLDNYLAILLKAIESIEPPVTLIAFSVGAAVVWRLSEIKDHNFINQAFCYYGSQIRNYTKIEPRFKINLFFPASEAHFDVVELQASLSTKKHVKSEIVKYLHGFMNYHSSNYSEHGYTEHIELLCATSS</sequence>
<gene>
    <name evidence="1" type="ORF">MTCD1_03334</name>
</gene>
<reference evidence="1 2" key="1">
    <citation type="submission" date="2017-06" db="EMBL/GenBank/DDBJ databases">
        <title>Whole Genome Sequences of Colwellia marinimaniae MTCD1.</title>
        <authorList>
            <person name="Kusumoto H."/>
            <person name="Inoue M."/>
            <person name="Tanikawa K."/>
            <person name="Maeji H."/>
            <person name="Cameron J.H."/>
            <person name="Bartlett D.H."/>
        </authorList>
    </citation>
    <scope>NUCLEOTIDE SEQUENCE [LARGE SCALE GENOMIC DNA]</scope>
    <source>
        <strain evidence="1 2">MTCD1</strain>
    </source>
</reference>
<accession>A0ABQ0MZF6</accession>
<proteinExistence type="predicted"/>
<keyword evidence="2" id="KW-1185">Reference proteome</keyword>